<proteinExistence type="predicted"/>
<dbReference type="EMBL" id="CM047749">
    <property type="protein sequence ID" value="KAJ0009970.1"/>
    <property type="molecule type" value="Genomic_DNA"/>
</dbReference>
<name>A0ACC0X3R2_9ROSI</name>
<evidence type="ECO:0000313" key="2">
    <source>
        <dbReference type="Proteomes" id="UP001163603"/>
    </source>
</evidence>
<organism evidence="1 2">
    <name type="scientific">Pistacia integerrima</name>
    <dbReference type="NCBI Taxonomy" id="434235"/>
    <lineage>
        <taxon>Eukaryota</taxon>
        <taxon>Viridiplantae</taxon>
        <taxon>Streptophyta</taxon>
        <taxon>Embryophyta</taxon>
        <taxon>Tracheophyta</taxon>
        <taxon>Spermatophyta</taxon>
        <taxon>Magnoliopsida</taxon>
        <taxon>eudicotyledons</taxon>
        <taxon>Gunneridae</taxon>
        <taxon>Pentapetalae</taxon>
        <taxon>rosids</taxon>
        <taxon>malvids</taxon>
        <taxon>Sapindales</taxon>
        <taxon>Anacardiaceae</taxon>
        <taxon>Pistacia</taxon>
    </lineage>
</organism>
<keyword evidence="2" id="KW-1185">Reference proteome</keyword>
<sequence>MKVMKKLKFWSRKKRKKEHSYDYDQHQPYYCPHYHQYYCSCTSSTPQPSAPPLPPWLESDETECYESYDYVPSQTQLEYSEEDVEETSPICPELKNSESSESYQQYLAPNPAYGLPVTAESGRRERRSGFFGCAAGFGFDLFRCFFPCFHIREVSHEKV</sequence>
<reference evidence="2" key="1">
    <citation type="journal article" date="2023" name="G3 (Bethesda)">
        <title>Genome assembly and association tests identify interacting loci associated with vigor, precocity, and sex in interspecific pistachio rootstocks.</title>
        <authorList>
            <person name="Palmer W."/>
            <person name="Jacygrad E."/>
            <person name="Sagayaradj S."/>
            <person name="Cavanaugh K."/>
            <person name="Han R."/>
            <person name="Bertier L."/>
            <person name="Beede B."/>
            <person name="Kafkas S."/>
            <person name="Golino D."/>
            <person name="Preece J."/>
            <person name="Michelmore R."/>
        </authorList>
    </citation>
    <scope>NUCLEOTIDE SEQUENCE [LARGE SCALE GENOMIC DNA]</scope>
</reference>
<dbReference type="Proteomes" id="UP001163603">
    <property type="component" value="Chromosome 14"/>
</dbReference>
<accession>A0ACC0X3R2</accession>
<comment type="caution">
    <text evidence="1">The sequence shown here is derived from an EMBL/GenBank/DDBJ whole genome shotgun (WGS) entry which is preliminary data.</text>
</comment>
<protein>
    <submittedName>
        <fullName evidence="1">Uncharacterized protein</fullName>
    </submittedName>
</protein>
<evidence type="ECO:0000313" key="1">
    <source>
        <dbReference type="EMBL" id="KAJ0009970.1"/>
    </source>
</evidence>
<gene>
    <name evidence="1" type="ORF">Pint_33091</name>
</gene>